<keyword evidence="1" id="KW-1133">Transmembrane helix</keyword>
<feature type="transmembrane region" description="Helical" evidence="1">
    <location>
        <begin position="6"/>
        <end position="33"/>
    </location>
</feature>
<keyword evidence="3" id="KW-1185">Reference proteome</keyword>
<proteinExistence type="predicted"/>
<keyword evidence="1" id="KW-0472">Membrane</keyword>
<sequence>MKVPRVLWVIIAGLFIGLLALITFPLLLLYAGVRIIGGMASRI</sequence>
<evidence type="ECO:0000313" key="2">
    <source>
        <dbReference type="EMBL" id="MEY8246484.1"/>
    </source>
</evidence>
<evidence type="ECO:0000313" key="3">
    <source>
        <dbReference type="Proteomes" id="UP001565200"/>
    </source>
</evidence>
<organism evidence="2 3">
    <name type="scientific">Heminiphilus faecis</name>
    <dbReference type="NCBI Taxonomy" id="2601703"/>
    <lineage>
        <taxon>Bacteria</taxon>
        <taxon>Pseudomonadati</taxon>
        <taxon>Bacteroidota</taxon>
        <taxon>Bacteroidia</taxon>
        <taxon>Bacteroidales</taxon>
        <taxon>Muribaculaceae</taxon>
        <taxon>Heminiphilus</taxon>
    </lineage>
</organism>
<dbReference type="Proteomes" id="UP001565200">
    <property type="component" value="Unassembled WGS sequence"/>
</dbReference>
<keyword evidence="1" id="KW-0812">Transmembrane</keyword>
<dbReference type="EMBL" id="JBCLPP010000051">
    <property type="protein sequence ID" value="MEY8246484.1"/>
    <property type="molecule type" value="Genomic_DNA"/>
</dbReference>
<protein>
    <submittedName>
        <fullName evidence="2">Uncharacterized protein</fullName>
    </submittedName>
</protein>
<dbReference type="RefSeq" id="WP_262497748.1">
    <property type="nucleotide sequence ID" value="NZ_JBCLPP010000051.1"/>
</dbReference>
<dbReference type="GeneID" id="93423752"/>
<comment type="caution">
    <text evidence="2">The sequence shown here is derived from an EMBL/GenBank/DDBJ whole genome shotgun (WGS) entry which is preliminary data.</text>
</comment>
<accession>A0ABV4CYJ3</accession>
<reference evidence="2 3" key="1">
    <citation type="submission" date="2024-03" db="EMBL/GenBank/DDBJ databases">
        <title>Mouse gut bacterial collection (mGBC) of GemPharmatech.</title>
        <authorList>
            <person name="He Y."/>
            <person name="Dong L."/>
            <person name="Wu D."/>
            <person name="Gao X."/>
            <person name="Lin Z."/>
        </authorList>
    </citation>
    <scope>NUCLEOTIDE SEQUENCE [LARGE SCALE GENOMIC DNA]</scope>
    <source>
        <strain evidence="2 3">54-13</strain>
    </source>
</reference>
<gene>
    <name evidence="2" type="ORF">AAK873_12785</name>
</gene>
<evidence type="ECO:0000256" key="1">
    <source>
        <dbReference type="SAM" id="Phobius"/>
    </source>
</evidence>
<name>A0ABV4CYJ3_9BACT</name>